<keyword evidence="2" id="KW-0732">Signal</keyword>
<feature type="compositionally biased region" description="Polar residues" evidence="1">
    <location>
        <begin position="87"/>
        <end position="100"/>
    </location>
</feature>
<feature type="signal peptide" evidence="2">
    <location>
        <begin position="1"/>
        <end position="26"/>
    </location>
</feature>
<keyword evidence="4" id="KW-1185">Reference proteome</keyword>
<feature type="region of interest" description="Disordered" evidence="1">
    <location>
        <begin position="86"/>
        <end position="135"/>
    </location>
</feature>
<name>A0A383WQ09_TETOB</name>
<organism evidence="3 4">
    <name type="scientific">Tetradesmus obliquus</name>
    <name type="common">Green alga</name>
    <name type="synonym">Acutodesmus obliquus</name>
    <dbReference type="NCBI Taxonomy" id="3088"/>
    <lineage>
        <taxon>Eukaryota</taxon>
        <taxon>Viridiplantae</taxon>
        <taxon>Chlorophyta</taxon>
        <taxon>core chlorophytes</taxon>
        <taxon>Chlorophyceae</taxon>
        <taxon>CS clade</taxon>
        <taxon>Sphaeropleales</taxon>
        <taxon>Scenedesmaceae</taxon>
        <taxon>Tetradesmus</taxon>
    </lineage>
</organism>
<dbReference type="Proteomes" id="UP000256970">
    <property type="component" value="Unassembled WGS sequence"/>
</dbReference>
<evidence type="ECO:0000256" key="2">
    <source>
        <dbReference type="SAM" id="SignalP"/>
    </source>
</evidence>
<sequence>MVVIAACFIALAKLMSLFLARRAAHAKWSSSFLPTTCQPKNGTGFVYQRLTDNGFISSSGTELSSSSEPADGSVYITIDIPTCPNMMKQQPNTDSTTDIEASTDNTAPPAAAAAATSDNFSDTEAATDTTAVTSRGLSSMSRQQLLQYIAQLQDNNSTKDATIIGSLNFKAGTLQELLGIRISSAGRVKMLAAQLDSRRQQAGPAHENEALREQQQEREDVISQSGKLLLEYGSLCGRLHCRDWESSSKRAELQQQATKLLARMHFSGAAVTAQYYLMLTETGNKKSPAPKDTPKSRLSA</sequence>
<accession>A0A383WQ09</accession>
<feature type="region of interest" description="Disordered" evidence="1">
    <location>
        <begin position="198"/>
        <end position="218"/>
    </location>
</feature>
<reference evidence="3 4" key="1">
    <citation type="submission" date="2016-10" db="EMBL/GenBank/DDBJ databases">
        <authorList>
            <person name="Cai Z."/>
        </authorList>
    </citation>
    <scope>NUCLEOTIDE SEQUENCE [LARGE SCALE GENOMIC DNA]</scope>
</reference>
<feature type="chain" id="PRO_5016690495" description="SAM domain-containing protein" evidence="2">
    <location>
        <begin position="27"/>
        <end position="300"/>
    </location>
</feature>
<evidence type="ECO:0000313" key="4">
    <source>
        <dbReference type="Proteomes" id="UP000256970"/>
    </source>
</evidence>
<dbReference type="EMBL" id="FNXT01001368">
    <property type="protein sequence ID" value="SZX79521.1"/>
    <property type="molecule type" value="Genomic_DNA"/>
</dbReference>
<proteinExistence type="predicted"/>
<gene>
    <name evidence="3" type="ORF">BQ4739_LOCUS19791</name>
</gene>
<protein>
    <recommendedName>
        <fullName evidence="5">SAM domain-containing protein</fullName>
    </recommendedName>
</protein>
<feature type="compositionally biased region" description="Low complexity" evidence="1">
    <location>
        <begin position="102"/>
        <end position="133"/>
    </location>
</feature>
<evidence type="ECO:0000313" key="3">
    <source>
        <dbReference type="EMBL" id="SZX79521.1"/>
    </source>
</evidence>
<evidence type="ECO:0008006" key="5">
    <source>
        <dbReference type="Google" id="ProtNLM"/>
    </source>
</evidence>
<evidence type="ECO:0000256" key="1">
    <source>
        <dbReference type="SAM" id="MobiDB-lite"/>
    </source>
</evidence>
<dbReference type="AlphaFoldDB" id="A0A383WQ09"/>
<feature type="compositionally biased region" description="Basic and acidic residues" evidence="1">
    <location>
        <begin position="206"/>
        <end position="218"/>
    </location>
</feature>